<gene>
    <name evidence="1" type="ORF">LSALG_LOCUS24689</name>
</gene>
<reference evidence="1" key="1">
    <citation type="submission" date="2023-04" db="EMBL/GenBank/DDBJ databases">
        <authorList>
            <person name="Vijverberg K."/>
            <person name="Xiong W."/>
            <person name="Schranz E."/>
        </authorList>
    </citation>
    <scope>NUCLEOTIDE SEQUENCE</scope>
</reference>
<evidence type="ECO:0000313" key="1">
    <source>
        <dbReference type="EMBL" id="CAI9285210.1"/>
    </source>
</evidence>
<protein>
    <submittedName>
        <fullName evidence="1">Uncharacterized protein</fullName>
    </submittedName>
</protein>
<name>A0AA35Z3J4_LACSI</name>
<accession>A0AA35Z3J4</accession>
<evidence type="ECO:0000313" key="2">
    <source>
        <dbReference type="Proteomes" id="UP001177003"/>
    </source>
</evidence>
<dbReference type="AlphaFoldDB" id="A0AA35Z3J4"/>
<sequence>MVVTTTYRLELEREIMAHLNNQPVCGVLFGNHVLLIYKSFDFRLAFTEFSLTGRHSAWSPVCGSGSIPPPFPPSSGFGEFKQRMFPFVPFSYSVRVADLINVFNKLLHQSSDADAVKYPRQPITDERMAPVSNLDESDMGFHLQTATYVFDKTEENLNPNAPIIGSRHTCTQQGFIYAFKVWIKETFPNSSIVGSL</sequence>
<proteinExistence type="predicted"/>
<keyword evidence="2" id="KW-1185">Reference proteome</keyword>
<dbReference type="EMBL" id="OX465081">
    <property type="protein sequence ID" value="CAI9285210.1"/>
    <property type="molecule type" value="Genomic_DNA"/>
</dbReference>
<organism evidence="1 2">
    <name type="scientific">Lactuca saligna</name>
    <name type="common">Willowleaf lettuce</name>
    <dbReference type="NCBI Taxonomy" id="75948"/>
    <lineage>
        <taxon>Eukaryota</taxon>
        <taxon>Viridiplantae</taxon>
        <taxon>Streptophyta</taxon>
        <taxon>Embryophyta</taxon>
        <taxon>Tracheophyta</taxon>
        <taxon>Spermatophyta</taxon>
        <taxon>Magnoliopsida</taxon>
        <taxon>eudicotyledons</taxon>
        <taxon>Gunneridae</taxon>
        <taxon>Pentapetalae</taxon>
        <taxon>asterids</taxon>
        <taxon>campanulids</taxon>
        <taxon>Asterales</taxon>
        <taxon>Asteraceae</taxon>
        <taxon>Cichorioideae</taxon>
        <taxon>Cichorieae</taxon>
        <taxon>Lactucinae</taxon>
        <taxon>Lactuca</taxon>
    </lineage>
</organism>
<dbReference type="Proteomes" id="UP001177003">
    <property type="component" value="Chromosome 5"/>
</dbReference>